<evidence type="ECO:0000313" key="1">
    <source>
        <dbReference type="EMBL" id="KKN07344.1"/>
    </source>
</evidence>
<dbReference type="EMBL" id="LAZR01004580">
    <property type="protein sequence ID" value="KKN07344.1"/>
    <property type="molecule type" value="Genomic_DNA"/>
</dbReference>
<reference evidence="1" key="1">
    <citation type="journal article" date="2015" name="Nature">
        <title>Complex archaea that bridge the gap between prokaryotes and eukaryotes.</title>
        <authorList>
            <person name="Spang A."/>
            <person name="Saw J.H."/>
            <person name="Jorgensen S.L."/>
            <person name="Zaremba-Niedzwiedzka K."/>
            <person name="Martijn J."/>
            <person name="Lind A.E."/>
            <person name="van Eijk R."/>
            <person name="Schleper C."/>
            <person name="Guy L."/>
            <person name="Ettema T.J."/>
        </authorList>
    </citation>
    <scope>NUCLEOTIDE SEQUENCE</scope>
</reference>
<dbReference type="AlphaFoldDB" id="A0A0F9MP01"/>
<organism evidence="1">
    <name type="scientific">marine sediment metagenome</name>
    <dbReference type="NCBI Taxonomy" id="412755"/>
    <lineage>
        <taxon>unclassified sequences</taxon>
        <taxon>metagenomes</taxon>
        <taxon>ecological metagenomes</taxon>
    </lineage>
</organism>
<proteinExistence type="predicted"/>
<gene>
    <name evidence="1" type="ORF">LCGC14_1068090</name>
</gene>
<accession>A0A0F9MP01</accession>
<protein>
    <submittedName>
        <fullName evidence="1">Uncharacterized protein</fullName>
    </submittedName>
</protein>
<sequence length="92" mass="10498">MVMVDYADMKLNDGRFNPTKENLEELSKSLRVQDAEILLHHVLKRASHEYCTKYEVFINCEGINSSLTTTGPDYLKAASISMRNLRGEFIGE</sequence>
<name>A0A0F9MP01_9ZZZZ</name>
<comment type="caution">
    <text evidence="1">The sequence shown here is derived from an EMBL/GenBank/DDBJ whole genome shotgun (WGS) entry which is preliminary data.</text>
</comment>